<gene>
    <name evidence="2" type="ORF">MAR_017538</name>
</gene>
<feature type="non-terminal residue" evidence="2">
    <location>
        <position position="1"/>
    </location>
</feature>
<feature type="domain" description="HTH psq-type" evidence="1">
    <location>
        <begin position="6"/>
        <end position="41"/>
    </location>
</feature>
<evidence type="ECO:0000313" key="2">
    <source>
        <dbReference type="EMBL" id="WAR07580.1"/>
    </source>
</evidence>
<dbReference type="EMBL" id="CP111017">
    <property type="protein sequence ID" value="WAR07580.1"/>
    <property type="molecule type" value="Genomic_DNA"/>
</dbReference>
<accession>A0ABY7EC36</accession>
<dbReference type="Pfam" id="PF05225">
    <property type="entry name" value="HTH_psq"/>
    <property type="match status" value="1"/>
</dbReference>
<dbReference type="SUPFAM" id="SSF46689">
    <property type="entry name" value="Homeodomain-like"/>
    <property type="match status" value="1"/>
</dbReference>
<protein>
    <recommendedName>
        <fullName evidence="1">HTH psq-type domain-containing protein</fullName>
    </recommendedName>
</protein>
<organism evidence="2 3">
    <name type="scientific">Mya arenaria</name>
    <name type="common">Soft-shell clam</name>
    <dbReference type="NCBI Taxonomy" id="6604"/>
    <lineage>
        <taxon>Eukaryota</taxon>
        <taxon>Metazoa</taxon>
        <taxon>Spiralia</taxon>
        <taxon>Lophotrochozoa</taxon>
        <taxon>Mollusca</taxon>
        <taxon>Bivalvia</taxon>
        <taxon>Autobranchia</taxon>
        <taxon>Heteroconchia</taxon>
        <taxon>Euheterodonta</taxon>
        <taxon>Imparidentia</taxon>
        <taxon>Neoheterodontei</taxon>
        <taxon>Myida</taxon>
        <taxon>Myoidea</taxon>
        <taxon>Myidae</taxon>
        <taxon>Mya</taxon>
    </lineage>
</organism>
<dbReference type="Gene3D" id="1.10.10.60">
    <property type="entry name" value="Homeodomain-like"/>
    <property type="match status" value="1"/>
</dbReference>
<proteinExistence type="predicted"/>
<keyword evidence="3" id="KW-1185">Reference proteome</keyword>
<evidence type="ECO:0000313" key="3">
    <source>
        <dbReference type="Proteomes" id="UP001164746"/>
    </source>
</evidence>
<sequence>MAYNAESLKKAVSAVKRNELSLRKASAEYGVPAMTIHDNAKGAERSPRRRGLDMKPGDEAAKIQWCLYIANQDHATRISTENAPTNNWIRSFLIRHPVLSVRLAEDMDRSRASMSTQEVIDQFYKIFAVVLVEHDLLDKPDRVFRPKHGHVFRKKVTGSGHITTQICASAAGRVLPTLVLFPGLVRVFIPHCGKVRPVLLVMDNHDSQVPIKTILTARDNGVILLGLAGHTTHFLQPLYVK</sequence>
<dbReference type="PANTHER" id="PTHR19303:SF74">
    <property type="entry name" value="POGO TRANSPOSABLE ELEMENT WITH KRAB DOMAIN"/>
    <property type="match status" value="1"/>
</dbReference>
<dbReference type="PANTHER" id="PTHR19303">
    <property type="entry name" value="TRANSPOSON"/>
    <property type="match status" value="1"/>
</dbReference>
<dbReference type="InterPro" id="IPR009057">
    <property type="entry name" value="Homeodomain-like_sf"/>
</dbReference>
<dbReference type="Proteomes" id="UP001164746">
    <property type="component" value="Chromosome 6"/>
</dbReference>
<dbReference type="InterPro" id="IPR007889">
    <property type="entry name" value="HTH_Psq"/>
</dbReference>
<dbReference type="InterPro" id="IPR050863">
    <property type="entry name" value="CenT-Element_Derived"/>
</dbReference>
<evidence type="ECO:0000259" key="1">
    <source>
        <dbReference type="Pfam" id="PF05225"/>
    </source>
</evidence>
<reference evidence="2" key="1">
    <citation type="submission" date="2022-11" db="EMBL/GenBank/DDBJ databases">
        <title>Centuries of genome instability and evolution in soft-shell clam transmissible cancer (bioRxiv).</title>
        <authorList>
            <person name="Hart S.F.M."/>
            <person name="Yonemitsu M.A."/>
            <person name="Giersch R.M."/>
            <person name="Beal B.F."/>
            <person name="Arriagada G."/>
            <person name="Davis B.W."/>
            <person name="Ostrander E.A."/>
            <person name="Goff S.P."/>
            <person name="Metzger M.J."/>
        </authorList>
    </citation>
    <scope>NUCLEOTIDE SEQUENCE</scope>
    <source>
        <strain evidence="2">MELC-2E11</strain>
        <tissue evidence="2">Siphon/mantle</tissue>
    </source>
</reference>
<name>A0ABY7EC36_MYAAR</name>